<evidence type="ECO:0000313" key="8">
    <source>
        <dbReference type="Proteomes" id="UP001219525"/>
    </source>
</evidence>
<sequence>MFSSNRKSSKYGAYAHHGELRGHSGAILAMSATEDGKFLASGGTQATSGTDGTRIFDIRTMRAVETPQSSEWRGPTTAVLWLKREDDAVDGLVSGSQRGYLFCWETAKQRARIAGSLAITETYCVRLIKPVEITGLAYDPPTRRLAVCHRGGIVQVFRMPLTPVYTIELPGIVPRAVAFGQLRGNERDVLVFSLYDGEIYQLRGRDGTASHLWNVGGLIGHAEVDVQKGVVCIDDPSTGTSIYRLDDCSRLKTFQVRVTKKKRIRNVAFVNECKVVVSGSDHGVVYLFDRRSGKTVDELMVHSYEWIQTVTTSENEGVCTIFAAKSRDLDGPNNISVWRKRDLRASGGTILYGILVFVQACFVVGVAIVVFFNRTDLIRF</sequence>
<dbReference type="EMBL" id="JARJCW010000169">
    <property type="protein sequence ID" value="KAJ7189697.1"/>
    <property type="molecule type" value="Genomic_DNA"/>
</dbReference>
<evidence type="ECO:0000256" key="4">
    <source>
        <dbReference type="ARBA" id="ARBA00023242"/>
    </source>
</evidence>
<evidence type="ECO:0000313" key="6">
    <source>
        <dbReference type="EMBL" id="KAJ7189483.1"/>
    </source>
</evidence>
<dbReference type="SMART" id="SM00320">
    <property type="entry name" value="WD40"/>
    <property type="match status" value="4"/>
</dbReference>
<evidence type="ECO:0000313" key="7">
    <source>
        <dbReference type="EMBL" id="KAJ7189697.1"/>
    </source>
</evidence>
<keyword evidence="5" id="KW-0812">Transmembrane</keyword>
<dbReference type="InterPro" id="IPR001680">
    <property type="entry name" value="WD40_rpt"/>
</dbReference>
<feature type="transmembrane region" description="Helical" evidence="5">
    <location>
        <begin position="349"/>
        <end position="372"/>
    </location>
</feature>
<dbReference type="InterPro" id="IPR015943">
    <property type="entry name" value="WD40/YVTN_repeat-like_dom_sf"/>
</dbReference>
<comment type="caution">
    <text evidence="7">The sequence shown here is derived from an EMBL/GenBank/DDBJ whole genome shotgun (WGS) entry which is preliminary data.</text>
</comment>
<accession>A0AAD6UKN0</accession>
<dbReference type="SUPFAM" id="SSF50978">
    <property type="entry name" value="WD40 repeat-like"/>
    <property type="match status" value="1"/>
</dbReference>
<dbReference type="GO" id="GO:0005730">
    <property type="term" value="C:nucleolus"/>
    <property type="evidence" value="ECO:0007669"/>
    <property type="project" value="TreeGrafter"/>
</dbReference>
<keyword evidence="5" id="KW-0472">Membrane</keyword>
<protein>
    <submittedName>
        <fullName evidence="7">WD40-repeat-containing domain protein</fullName>
    </submittedName>
</protein>
<keyword evidence="3" id="KW-0677">Repeat</keyword>
<evidence type="ECO:0000256" key="3">
    <source>
        <dbReference type="ARBA" id="ARBA00022737"/>
    </source>
</evidence>
<dbReference type="AlphaFoldDB" id="A0AAD6UKN0"/>
<reference evidence="7" key="1">
    <citation type="submission" date="2023-03" db="EMBL/GenBank/DDBJ databases">
        <title>Massive genome expansion in bonnet fungi (Mycena s.s.) driven by repeated elements and novel gene families across ecological guilds.</title>
        <authorList>
            <consortium name="Lawrence Berkeley National Laboratory"/>
            <person name="Harder C.B."/>
            <person name="Miyauchi S."/>
            <person name="Viragh M."/>
            <person name="Kuo A."/>
            <person name="Thoen E."/>
            <person name="Andreopoulos B."/>
            <person name="Lu D."/>
            <person name="Skrede I."/>
            <person name="Drula E."/>
            <person name="Henrissat B."/>
            <person name="Morin E."/>
            <person name="Kohler A."/>
            <person name="Barry K."/>
            <person name="LaButti K."/>
            <person name="Morin E."/>
            <person name="Salamov A."/>
            <person name="Lipzen A."/>
            <person name="Mereny Z."/>
            <person name="Hegedus B."/>
            <person name="Baldrian P."/>
            <person name="Stursova M."/>
            <person name="Weitz H."/>
            <person name="Taylor A."/>
            <person name="Grigoriev I.V."/>
            <person name="Nagy L.G."/>
            <person name="Martin F."/>
            <person name="Kauserud H."/>
        </authorList>
    </citation>
    <scope>NUCLEOTIDE SEQUENCE</scope>
    <source>
        <strain evidence="7">9144</strain>
    </source>
</reference>
<dbReference type="Gene3D" id="2.130.10.10">
    <property type="entry name" value="YVTN repeat-like/Quinoprotein amine dehydrogenase"/>
    <property type="match status" value="1"/>
</dbReference>
<gene>
    <name evidence="7" type="ORF">GGX14DRAFT_408627</name>
    <name evidence="6" type="ORF">GGX14DRAFT_408791</name>
</gene>
<dbReference type="PANTHER" id="PTHR19848:SF0">
    <property type="entry name" value="NOTCHLESS PROTEIN HOMOLOG 1"/>
    <property type="match status" value="1"/>
</dbReference>
<evidence type="ECO:0000256" key="2">
    <source>
        <dbReference type="ARBA" id="ARBA00022574"/>
    </source>
</evidence>
<keyword evidence="5" id="KW-1133">Transmembrane helix</keyword>
<dbReference type="Pfam" id="PF00400">
    <property type="entry name" value="WD40"/>
    <property type="match status" value="1"/>
</dbReference>
<keyword evidence="2" id="KW-0853">WD repeat</keyword>
<keyword evidence="4" id="KW-0539">Nucleus</keyword>
<proteinExistence type="predicted"/>
<evidence type="ECO:0000256" key="5">
    <source>
        <dbReference type="SAM" id="Phobius"/>
    </source>
</evidence>
<organism evidence="7 8">
    <name type="scientific">Mycena pura</name>
    <dbReference type="NCBI Taxonomy" id="153505"/>
    <lineage>
        <taxon>Eukaryota</taxon>
        <taxon>Fungi</taxon>
        <taxon>Dikarya</taxon>
        <taxon>Basidiomycota</taxon>
        <taxon>Agaricomycotina</taxon>
        <taxon>Agaricomycetes</taxon>
        <taxon>Agaricomycetidae</taxon>
        <taxon>Agaricales</taxon>
        <taxon>Marasmiineae</taxon>
        <taxon>Mycenaceae</taxon>
        <taxon>Mycena</taxon>
    </lineage>
</organism>
<name>A0AAD6UKN0_9AGAR</name>
<dbReference type="Proteomes" id="UP001219525">
    <property type="component" value="Unassembled WGS sequence"/>
</dbReference>
<keyword evidence="8" id="KW-1185">Reference proteome</keyword>
<evidence type="ECO:0000256" key="1">
    <source>
        <dbReference type="ARBA" id="ARBA00004123"/>
    </source>
</evidence>
<dbReference type="InterPro" id="IPR036322">
    <property type="entry name" value="WD40_repeat_dom_sf"/>
</dbReference>
<comment type="subcellular location">
    <subcellularLocation>
        <location evidence="1">Nucleus</location>
    </subcellularLocation>
</comment>
<dbReference type="GO" id="GO:0000027">
    <property type="term" value="P:ribosomal large subunit assembly"/>
    <property type="evidence" value="ECO:0007669"/>
    <property type="project" value="TreeGrafter"/>
</dbReference>
<dbReference type="PANTHER" id="PTHR19848">
    <property type="entry name" value="WD40 REPEAT PROTEIN"/>
    <property type="match status" value="1"/>
</dbReference>
<dbReference type="EMBL" id="JARJCW010000176">
    <property type="protein sequence ID" value="KAJ7189483.1"/>
    <property type="molecule type" value="Genomic_DNA"/>
</dbReference>